<organism evidence="2 3">
    <name type="scientific">Glycine soja</name>
    <name type="common">Wild soybean</name>
    <dbReference type="NCBI Taxonomy" id="3848"/>
    <lineage>
        <taxon>Eukaryota</taxon>
        <taxon>Viridiplantae</taxon>
        <taxon>Streptophyta</taxon>
        <taxon>Embryophyta</taxon>
        <taxon>Tracheophyta</taxon>
        <taxon>Spermatophyta</taxon>
        <taxon>Magnoliopsida</taxon>
        <taxon>eudicotyledons</taxon>
        <taxon>Gunneridae</taxon>
        <taxon>Pentapetalae</taxon>
        <taxon>rosids</taxon>
        <taxon>fabids</taxon>
        <taxon>Fabales</taxon>
        <taxon>Fabaceae</taxon>
        <taxon>Papilionoideae</taxon>
        <taxon>50 kb inversion clade</taxon>
        <taxon>NPAAA clade</taxon>
        <taxon>indigoferoid/millettioid clade</taxon>
        <taxon>Phaseoleae</taxon>
        <taxon>Glycine</taxon>
        <taxon>Glycine subgen. Soja</taxon>
    </lineage>
</organism>
<name>A0A445FEX6_GLYSO</name>
<evidence type="ECO:0000313" key="3">
    <source>
        <dbReference type="Proteomes" id="UP000289340"/>
    </source>
</evidence>
<reference evidence="2 3" key="1">
    <citation type="submission" date="2018-09" db="EMBL/GenBank/DDBJ databases">
        <title>A high-quality reference genome of wild soybean provides a powerful tool to mine soybean genomes.</title>
        <authorList>
            <person name="Xie M."/>
            <person name="Chung C.Y.L."/>
            <person name="Li M.-W."/>
            <person name="Wong F.-L."/>
            <person name="Chan T.-F."/>
            <person name="Lam H.-M."/>
        </authorList>
    </citation>
    <scope>NUCLEOTIDE SEQUENCE [LARGE SCALE GENOMIC DNA]</scope>
    <source>
        <strain evidence="3">cv. W05</strain>
        <tissue evidence="2">Hypocotyl of etiolated seedlings</tissue>
    </source>
</reference>
<dbReference type="GO" id="GO:0003676">
    <property type="term" value="F:nucleic acid binding"/>
    <property type="evidence" value="ECO:0007669"/>
    <property type="project" value="InterPro"/>
</dbReference>
<dbReference type="InterPro" id="IPR002156">
    <property type="entry name" value="RNaseH_domain"/>
</dbReference>
<comment type="caution">
    <text evidence="2">The sequence shown here is derived from an EMBL/GenBank/DDBJ whole genome shotgun (WGS) entry which is preliminary data.</text>
</comment>
<evidence type="ECO:0000259" key="1">
    <source>
        <dbReference type="Pfam" id="PF13456"/>
    </source>
</evidence>
<evidence type="ECO:0000313" key="2">
    <source>
        <dbReference type="EMBL" id="RZB47357.1"/>
    </source>
</evidence>
<accession>A0A445FEX6</accession>
<feature type="domain" description="RNase H type-1" evidence="1">
    <location>
        <begin position="7"/>
        <end position="87"/>
    </location>
</feature>
<gene>
    <name evidence="2" type="ORF">D0Y65_051121</name>
</gene>
<proteinExistence type="predicted"/>
<dbReference type="Proteomes" id="UP000289340">
    <property type="component" value="Chromosome 19"/>
</dbReference>
<dbReference type="AlphaFoldDB" id="A0A445FEX6"/>
<dbReference type="EMBL" id="QZWG01000019">
    <property type="protein sequence ID" value="RZB47357.1"/>
    <property type="molecule type" value="Genomic_DNA"/>
</dbReference>
<keyword evidence="3" id="KW-1185">Reference proteome</keyword>
<dbReference type="GO" id="GO:0004523">
    <property type="term" value="F:RNA-DNA hybrid ribonuclease activity"/>
    <property type="evidence" value="ECO:0007669"/>
    <property type="project" value="InterPro"/>
</dbReference>
<dbReference type="InterPro" id="IPR052929">
    <property type="entry name" value="RNase_H-like_EbsB-rel"/>
</dbReference>
<dbReference type="PANTHER" id="PTHR47074:SF48">
    <property type="entry name" value="POLYNUCLEOTIDYL TRANSFERASE, RIBONUCLEASE H-LIKE SUPERFAMILY PROTEIN"/>
    <property type="match status" value="1"/>
</dbReference>
<sequence length="93" mass="10307">MEIMGASFFEQNQCTAISACIRDNTGTFLVAKSEWKNSCLKVLEGESWALWSALTLVNDLYLSNIYFESDCKIFVDKINGKGKDVSKAGVLIS</sequence>
<protein>
    <recommendedName>
        <fullName evidence="1">RNase H type-1 domain-containing protein</fullName>
    </recommendedName>
</protein>
<dbReference type="PANTHER" id="PTHR47074">
    <property type="entry name" value="BNAC02G40300D PROTEIN"/>
    <property type="match status" value="1"/>
</dbReference>
<dbReference type="Pfam" id="PF13456">
    <property type="entry name" value="RVT_3"/>
    <property type="match status" value="1"/>
</dbReference>